<dbReference type="InterPro" id="IPR052379">
    <property type="entry name" value="Type_VII_TA_RNase"/>
</dbReference>
<proteinExistence type="inferred from homology"/>
<protein>
    <submittedName>
        <fullName evidence="5">UPF0331 protein YutE</fullName>
    </submittedName>
</protein>
<dbReference type="PANTHER" id="PTHR33397:SF5">
    <property type="entry name" value="RNASE YUTE-RELATED"/>
    <property type="match status" value="1"/>
</dbReference>
<keyword evidence="3" id="KW-0378">Hydrolase</keyword>
<reference evidence="5" key="2">
    <citation type="submission" date="2020-09" db="EMBL/GenBank/DDBJ databases">
        <authorList>
            <person name="Sun Q."/>
            <person name="Zhou Y."/>
        </authorList>
    </citation>
    <scope>NUCLEOTIDE SEQUENCE</scope>
    <source>
        <strain evidence="5">CGMCC 1.12777</strain>
    </source>
</reference>
<comment type="similarity">
    <text evidence="4">Belongs to the HepT RNase toxin family.</text>
</comment>
<comment type="caution">
    <text evidence="5">The sequence shown here is derived from an EMBL/GenBank/DDBJ whole genome shotgun (WGS) entry which is preliminary data.</text>
</comment>
<sequence length="150" mass="17568">MYFVDRQRIESILTYMTEQFELLKTKKSWDSKLEQLALERLIHVTIESFLDIGNQVIDGFIMRDPGSYEDIVDILVDEKVVPKGNHEAFKLLVQQRKGLVQYYDQVDIAALLTLMETHLEAWSHFPHQVRQFLQQELGPVSAFKPENETD</sequence>
<evidence type="ECO:0000313" key="6">
    <source>
        <dbReference type="Proteomes" id="UP000656813"/>
    </source>
</evidence>
<dbReference type="GO" id="GO:0016787">
    <property type="term" value="F:hydrolase activity"/>
    <property type="evidence" value="ECO:0007669"/>
    <property type="project" value="UniProtKB-KW"/>
</dbReference>
<dbReference type="Proteomes" id="UP000656813">
    <property type="component" value="Unassembled WGS sequence"/>
</dbReference>
<reference evidence="5" key="1">
    <citation type="journal article" date="2014" name="Int. J. Syst. Evol. Microbiol.">
        <title>Complete genome sequence of Corynebacterium casei LMG S-19264T (=DSM 44701T), isolated from a smear-ripened cheese.</title>
        <authorList>
            <consortium name="US DOE Joint Genome Institute (JGI-PGF)"/>
            <person name="Walter F."/>
            <person name="Albersmeier A."/>
            <person name="Kalinowski J."/>
            <person name="Ruckert C."/>
        </authorList>
    </citation>
    <scope>NUCLEOTIDE SEQUENCE</scope>
    <source>
        <strain evidence="5">CGMCC 1.12777</strain>
    </source>
</reference>
<organism evidence="5 6">
    <name type="scientific">Pullulanibacillus pueri</name>
    <dbReference type="NCBI Taxonomy" id="1437324"/>
    <lineage>
        <taxon>Bacteria</taxon>
        <taxon>Bacillati</taxon>
        <taxon>Bacillota</taxon>
        <taxon>Bacilli</taxon>
        <taxon>Bacillales</taxon>
        <taxon>Sporolactobacillaceae</taxon>
        <taxon>Pullulanibacillus</taxon>
    </lineage>
</organism>
<evidence type="ECO:0000256" key="3">
    <source>
        <dbReference type="ARBA" id="ARBA00022801"/>
    </source>
</evidence>
<gene>
    <name evidence="5" type="primary">yutE</name>
    <name evidence="5" type="ORF">GCM10007096_04070</name>
</gene>
<evidence type="ECO:0000256" key="1">
    <source>
        <dbReference type="ARBA" id="ARBA00022649"/>
    </source>
</evidence>
<dbReference type="PANTHER" id="PTHR33397">
    <property type="entry name" value="UPF0331 PROTEIN YUTE"/>
    <property type="match status" value="1"/>
</dbReference>
<evidence type="ECO:0000256" key="4">
    <source>
        <dbReference type="ARBA" id="ARBA00024207"/>
    </source>
</evidence>
<name>A0A8J2ZSL4_9BACL</name>
<evidence type="ECO:0000256" key="2">
    <source>
        <dbReference type="ARBA" id="ARBA00022722"/>
    </source>
</evidence>
<keyword evidence="2" id="KW-0540">Nuclease</keyword>
<dbReference type="EMBL" id="BMFV01000002">
    <property type="protein sequence ID" value="GGH75148.1"/>
    <property type="molecule type" value="Genomic_DNA"/>
</dbReference>
<keyword evidence="6" id="KW-1185">Reference proteome</keyword>
<dbReference type="AlphaFoldDB" id="A0A8J2ZSL4"/>
<evidence type="ECO:0000313" key="5">
    <source>
        <dbReference type="EMBL" id="GGH75148.1"/>
    </source>
</evidence>
<dbReference type="RefSeq" id="WP_188495909.1">
    <property type="nucleotide sequence ID" value="NZ_BMFV01000002.1"/>
</dbReference>
<dbReference type="GO" id="GO:0110001">
    <property type="term" value="C:toxin-antitoxin complex"/>
    <property type="evidence" value="ECO:0007669"/>
    <property type="project" value="InterPro"/>
</dbReference>
<dbReference type="GO" id="GO:0004540">
    <property type="term" value="F:RNA nuclease activity"/>
    <property type="evidence" value="ECO:0007669"/>
    <property type="project" value="InterPro"/>
</dbReference>
<dbReference type="Pfam" id="PF01934">
    <property type="entry name" value="HepT-like"/>
    <property type="match status" value="1"/>
</dbReference>
<keyword evidence="1" id="KW-1277">Toxin-antitoxin system</keyword>
<dbReference type="InterPro" id="IPR008201">
    <property type="entry name" value="HepT-like"/>
</dbReference>
<dbReference type="InterPro" id="IPR037038">
    <property type="entry name" value="HepT-like_sf"/>
</dbReference>
<accession>A0A8J2ZSL4</accession>
<dbReference type="Gene3D" id="1.20.120.580">
    <property type="entry name" value="bsu32300-like"/>
    <property type="match status" value="1"/>
</dbReference>